<sequence>MPAAAHSCVEAAVPLLVDITAVAQMLPRAGSSRVLERFGGANFTVLRMGGVPDPDESHGHPEVCGRSLANGDCASANASIAAGQA</sequence>
<reference evidence="1 2" key="1">
    <citation type="submission" date="2023-07" db="EMBL/GenBank/DDBJ databases">
        <authorList>
            <person name="Peeters C."/>
        </authorList>
    </citation>
    <scope>NUCLEOTIDE SEQUENCE [LARGE SCALE GENOMIC DNA]</scope>
    <source>
        <strain evidence="1 2">LMG 7141</strain>
    </source>
</reference>
<organism evidence="1 2">
    <name type="scientific">Ralstonia condita</name>
    <dbReference type="NCBI Taxonomy" id="3058600"/>
    <lineage>
        <taxon>Bacteria</taxon>
        <taxon>Pseudomonadati</taxon>
        <taxon>Pseudomonadota</taxon>
        <taxon>Betaproteobacteria</taxon>
        <taxon>Burkholderiales</taxon>
        <taxon>Burkholderiaceae</taxon>
        <taxon>Ralstonia</taxon>
    </lineage>
</organism>
<accession>A0ABM9JM92</accession>
<evidence type="ECO:0000313" key="1">
    <source>
        <dbReference type="EMBL" id="CAJ0797505.1"/>
    </source>
</evidence>
<evidence type="ECO:0000313" key="2">
    <source>
        <dbReference type="Proteomes" id="UP001189616"/>
    </source>
</evidence>
<protein>
    <submittedName>
        <fullName evidence="1">Uncharacterized protein</fullName>
    </submittedName>
</protein>
<proteinExistence type="predicted"/>
<name>A0ABM9JM92_9RALS</name>
<dbReference type="Proteomes" id="UP001189616">
    <property type="component" value="Unassembled WGS sequence"/>
</dbReference>
<comment type="caution">
    <text evidence="1">The sequence shown here is derived from an EMBL/GenBank/DDBJ whole genome shotgun (WGS) entry which is preliminary data.</text>
</comment>
<dbReference type="EMBL" id="CATYWO010000005">
    <property type="protein sequence ID" value="CAJ0797505.1"/>
    <property type="molecule type" value="Genomic_DNA"/>
</dbReference>
<dbReference type="RefSeq" id="WP_316658963.1">
    <property type="nucleotide sequence ID" value="NZ_CATYWO010000005.1"/>
</dbReference>
<keyword evidence="2" id="KW-1185">Reference proteome</keyword>
<gene>
    <name evidence="1" type="ORF">LMG7141_03390</name>
</gene>